<protein>
    <submittedName>
        <fullName evidence="6">LysR family transcriptional regulator</fullName>
    </submittedName>
</protein>
<dbReference type="InterPro" id="IPR036390">
    <property type="entry name" value="WH_DNA-bd_sf"/>
</dbReference>
<comment type="caution">
    <text evidence="6">The sequence shown here is derived from an EMBL/GenBank/DDBJ whole genome shotgun (WGS) entry which is preliminary data.</text>
</comment>
<evidence type="ECO:0000256" key="4">
    <source>
        <dbReference type="ARBA" id="ARBA00023163"/>
    </source>
</evidence>
<proteinExistence type="inferred from homology"/>
<dbReference type="PANTHER" id="PTHR30537:SF3">
    <property type="entry name" value="TRANSCRIPTIONAL REGULATORY PROTEIN"/>
    <property type="match status" value="1"/>
</dbReference>
<keyword evidence="4" id="KW-0804">Transcription</keyword>
<evidence type="ECO:0000313" key="7">
    <source>
        <dbReference type="Proteomes" id="UP000707352"/>
    </source>
</evidence>
<keyword evidence="7" id="KW-1185">Reference proteome</keyword>
<feature type="domain" description="HTH lysR-type" evidence="5">
    <location>
        <begin position="2"/>
        <end position="59"/>
    </location>
</feature>
<evidence type="ECO:0000259" key="5">
    <source>
        <dbReference type="PROSITE" id="PS50931"/>
    </source>
</evidence>
<dbReference type="PROSITE" id="PS50931">
    <property type="entry name" value="HTH_LYSR"/>
    <property type="match status" value="1"/>
</dbReference>
<dbReference type="PANTHER" id="PTHR30537">
    <property type="entry name" value="HTH-TYPE TRANSCRIPTIONAL REGULATOR"/>
    <property type="match status" value="1"/>
</dbReference>
<keyword evidence="3" id="KW-0238">DNA-binding</keyword>
<dbReference type="Gene3D" id="1.10.10.10">
    <property type="entry name" value="Winged helix-like DNA-binding domain superfamily/Winged helix DNA-binding domain"/>
    <property type="match status" value="1"/>
</dbReference>
<dbReference type="Gene3D" id="3.40.190.290">
    <property type="match status" value="1"/>
</dbReference>
<dbReference type="SUPFAM" id="SSF53850">
    <property type="entry name" value="Periplasmic binding protein-like II"/>
    <property type="match status" value="1"/>
</dbReference>
<name>A0ABX0VCF0_9HYPH</name>
<accession>A0ABX0VCF0</accession>
<comment type="similarity">
    <text evidence="1">Belongs to the LysR transcriptional regulatory family.</text>
</comment>
<dbReference type="InterPro" id="IPR005119">
    <property type="entry name" value="LysR_subst-bd"/>
</dbReference>
<keyword evidence="2" id="KW-0805">Transcription regulation</keyword>
<evidence type="ECO:0000256" key="2">
    <source>
        <dbReference type="ARBA" id="ARBA00023015"/>
    </source>
</evidence>
<evidence type="ECO:0000256" key="1">
    <source>
        <dbReference type="ARBA" id="ARBA00009437"/>
    </source>
</evidence>
<gene>
    <name evidence="6" type="ORF">HB375_11225</name>
</gene>
<evidence type="ECO:0000313" key="6">
    <source>
        <dbReference type="EMBL" id="NIX77178.1"/>
    </source>
</evidence>
<dbReference type="SUPFAM" id="SSF46785">
    <property type="entry name" value="Winged helix' DNA-binding domain"/>
    <property type="match status" value="1"/>
</dbReference>
<dbReference type="InterPro" id="IPR036388">
    <property type="entry name" value="WH-like_DNA-bd_sf"/>
</dbReference>
<organism evidence="6 7">
    <name type="scientific">Microvirga terricola</name>
    <dbReference type="NCBI Taxonomy" id="2719797"/>
    <lineage>
        <taxon>Bacteria</taxon>
        <taxon>Pseudomonadati</taxon>
        <taxon>Pseudomonadota</taxon>
        <taxon>Alphaproteobacteria</taxon>
        <taxon>Hyphomicrobiales</taxon>
        <taxon>Methylobacteriaceae</taxon>
        <taxon>Microvirga</taxon>
    </lineage>
</organism>
<reference evidence="6 7" key="1">
    <citation type="submission" date="2020-03" db="EMBL/GenBank/DDBJ databases">
        <title>The genome sequence of Microvirga sp. c23x22.</title>
        <authorList>
            <person name="Zhang X."/>
        </authorList>
    </citation>
    <scope>NUCLEOTIDE SEQUENCE [LARGE SCALE GENOMIC DNA]</scope>
    <source>
        <strain evidence="7">c23x22</strain>
    </source>
</reference>
<dbReference type="Pfam" id="PF03466">
    <property type="entry name" value="LysR_substrate"/>
    <property type="match status" value="1"/>
</dbReference>
<dbReference type="InterPro" id="IPR000847">
    <property type="entry name" value="LysR_HTH_N"/>
</dbReference>
<dbReference type="EMBL" id="JAATJS010000003">
    <property type="protein sequence ID" value="NIX77178.1"/>
    <property type="molecule type" value="Genomic_DNA"/>
</dbReference>
<dbReference type="InterPro" id="IPR058163">
    <property type="entry name" value="LysR-type_TF_proteobact-type"/>
</dbReference>
<dbReference type="Pfam" id="PF00126">
    <property type="entry name" value="HTH_1"/>
    <property type="match status" value="1"/>
</dbReference>
<sequence>MFDWDDLRHFAALAYEGSLSAAARRLRVEHATVSRRVAALEAAVGVKLVDRRSGRYVLTPDGNRVAEYARRIEAEAFAIERVALACKEDVAAEVSVSAPPVIATSLIGPRLQLLKESYPHLRLRLLGESRTVSLPRREADIALRLTRPDDMSLVMRKVGTITYGLYASSEYLASRREEDFEFIAFDESLDDVPQQVWLKKLAGERPIVFRTNDLAIQCTAAQAHVGIAALPGFVGCSYGLQRADLQKASISRDVWLTFHRDLRDNFAVASVAGFLADCLRPERTENQTAA</sequence>
<evidence type="ECO:0000256" key="3">
    <source>
        <dbReference type="ARBA" id="ARBA00023125"/>
    </source>
</evidence>
<dbReference type="Proteomes" id="UP000707352">
    <property type="component" value="Unassembled WGS sequence"/>
</dbReference>